<dbReference type="SMART" id="SM00582">
    <property type="entry name" value="RPR"/>
    <property type="match status" value="1"/>
</dbReference>
<dbReference type="PANTHER" id="PTHR23140:SF0">
    <property type="entry name" value="U2 SNRNP-ASSOCIATED SURP MOTIF-CONTAINING PROTEIN"/>
    <property type="match status" value="1"/>
</dbReference>
<feature type="region of interest" description="Disordered" evidence="3">
    <location>
        <begin position="1"/>
        <end position="20"/>
    </location>
</feature>
<dbReference type="Pfam" id="PF01805">
    <property type="entry name" value="Surp"/>
    <property type="match status" value="1"/>
</dbReference>
<dbReference type="STRING" id="10228.B3RIF0"/>
<feature type="compositionally biased region" description="Basic residues" evidence="3">
    <location>
        <begin position="797"/>
        <end position="808"/>
    </location>
</feature>
<dbReference type="PhylomeDB" id="B3RIF0"/>
<sequence>MDENHSKQLPWGLKQTDLAPNSLEKMSQSKLKAFESGTFGVGGVKNVAKNKKEQLEAKKKMDEEAAAEAYASFISSFNESNSQVKTFVKGGTSNTSKKDEETKNKQYKTPKLEAMLKKSTPVSAPEPSPNKTVAISKKKEKEKKKSNLELFKEELKRAQQEREIRHKVRKEISSTSSTSDPVVKEEIPGYGSYDTGDPNTTNLYVGNLNPSIDEDYLCKLFGEYGALASVKIMWPRTDEEKKRNRNCGFVAFMTRTDGDKALRALNGKEIMEYELHVGWGKAVPVPPHPIYIPAHLRGDNKDIPPPPTGLPFNAQVNKVKDDKGNLSKPPPGENQQDMPFDPQSENKLTNTVVIVVKPTDKELLRLIHRTVYFVMRYGPMFEALLMGRETTNPQFRFLFDNQNPSHVYYRWKLFSLLQGDHPYKWKTDDFRMFKAGSWWRPPPLPPKPKEKPVTESKKGLLSSRRREKLIKMLKALTCDKDSIANAMVFCLENAVGAEEIVDFIADSLAILSIPPNSKAARIYLISDILYNCAAKVPHASDYRKFFENKLPEIFLNLNKTYEAITGRMRAEQFKKRIMMCLRAWEGWVIYPFEFISTLQESFLGSVKTQDQEETSHFRSSFAAVDDSLTKAEEDIDGIPLDTSLDGVPMDSDLDGVPLQDDTISYENSSKGYESVISLDSKWERGDFSSNTPDRKEIDSNTGRPGTTSSVKGDQGQEGSKLSTSFGDDEFRRRLREIEVKIMDYRSDLESGRRHRQKGLTIEQQCDQYRDQLKQEIGHKKKRLGDSRSPDISNSRSPRSHSKRARSRSRSPYSDYRRQRTSSRSSRYH</sequence>
<feature type="compositionally biased region" description="Polar residues" evidence="3">
    <location>
        <begin position="84"/>
        <end position="95"/>
    </location>
</feature>
<dbReference type="InterPro" id="IPR000061">
    <property type="entry name" value="Surp"/>
</dbReference>
<dbReference type="InterPro" id="IPR013170">
    <property type="entry name" value="mRNA_splic_Cwf21_dom"/>
</dbReference>
<feature type="compositionally biased region" description="Polar residues" evidence="3">
    <location>
        <begin position="699"/>
        <end position="725"/>
    </location>
</feature>
<reference evidence="7 8" key="1">
    <citation type="journal article" date="2008" name="Nature">
        <title>The Trichoplax genome and the nature of placozoans.</title>
        <authorList>
            <person name="Srivastava M."/>
            <person name="Begovic E."/>
            <person name="Chapman J."/>
            <person name="Putnam N.H."/>
            <person name="Hellsten U."/>
            <person name="Kawashima T."/>
            <person name="Kuo A."/>
            <person name="Mitros T."/>
            <person name="Salamov A."/>
            <person name="Carpenter M.L."/>
            <person name="Signorovitch A.Y."/>
            <person name="Moreno M.A."/>
            <person name="Kamm K."/>
            <person name="Grimwood J."/>
            <person name="Schmutz J."/>
            <person name="Shapiro H."/>
            <person name="Grigoriev I.V."/>
            <person name="Buss L.W."/>
            <person name="Schierwater B."/>
            <person name="Dellaporta S.L."/>
            <person name="Rokhsar D.S."/>
        </authorList>
    </citation>
    <scope>NUCLEOTIDE SEQUENCE [LARGE SCALE GENOMIC DNA]</scope>
    <source>
        <strain evidence="7 8">Grell-BS-1999</strain>
    </source>
</reference>
<dbReference type="CTD" id="6749640"/>
<dbReference type="PROSITE" id="PS50102">
    <property type="entry name" value="RRM"/>
    <property type="match status" value="1"/>
</dbReference>
<accession>B3RIF0</accession>
<dbReference type="InterPro" id="IPR006569">
    <property type="entry name" value="CID_dom"/>
</dbReference>
<feature type="region of interest" description="Disordered" evidence="3">
    <location>
        <begin position="639"/>
        <end position="664"/>
    </location>
</feature>
<feature type="region of interest" description="Disordered" evidence="3">
    <location>
        <begin position="775"/>
        <end position="828"/>
    </location>
</feature>
<dbReference type="Gene3D" id="6.10.140.420">
    <property type="match status" value="1"/>
</dbReference>
<dbReference type="InterPro" id="IPR000504">
    <property type="entry name" value="RRM_dom"/>
</dbReference>
<dbReference type="PANTHER" id="PTHR23140">
    <property type="entry name" value="RNA PROCESSING PROTEIN LD23810P"/>
    <property type="match status" value="1"/>
</dbReference>
<dbReference type="Pfam" id="PF00076">
    <property type="entry name" value="RRM_1"/>
    <property type="match status" value="1"/>
</dbReference>
<dbReference type="eggNOG" id="KOG0151">
    <property type="taxonomic scope" value="Eukaryota"/>
</dbReference>
<organism evidence="7 8">
    <name type="scientific">Trichoplax adhaerens</name>
    <name type="common">Trichoplax reptans</name>
    <dbReference type="NCBI Taxonomy" id="10228"/>
    <lineage>
        <taxon>Eukaryota</taxon>
        <taxon>Metazoa</taxon>
        <taxon>Placozoa</taxon>
        <taxon>Uniplacotomia</taxon>
        <taxon>Trichoplacea</taxon>
        <taxon>Trichoplacidae</taxon>
        <taxon>Trichoplax</taxon>
    </lineage>
</organism>
<dbReference type="InterPro" id="IPR035009">
    <property type="entry name" value="SR140_RRM"/>
</dbReference>
<dbReference type="InParanoid" id="B3RIF0"/>
<dbReference type="InterPro" id="IPR035979">
    <property type="entry name" value="RBD_domain_sf"/>
</dbReference>
<feature type="compositionally biased region" description="Basic and acidic residues" evidence="3">
    <location>
        <begin position="775"/>
        <end position="788"/>
    </location>
</feature>
<dbReference type="KEGG" id="tad:TRIADDRAFT_51296"/>
<keyword evidence="8" id="KW-1185">Reference proteome</keyword>
<dbReference type="SUPFAM" id="SSF109905">
    <property type="entry name" value="Surp module (SWAP domain)"/>
    <property type="match status" value="1"/>
</dbReference>
<dbReference type="HOGENOM" id="CLU_010743_1_0_1"/>
<feature type="compositionally biased region" description="Basic and acidic residues" evidence="3">
    <location>
        <begin position="683"/>
        <end position="698"/>
    </location>
</feature>
<evidence type="ECO:0000256" key="1">
    <source>
        <dbReference type="ARBA" id="ARBA00022884"/>
    </source>
</evidence>
<dbReference type="Gene3D" id="1.10.10.790">
    <property type="entry name" value="Surp module"/>
    <property type="match status" value="1"/>
</dbReference>
<dbReference type="GeneID" id="6749640"/>
<feature type="compositionally biased region" description="Polar residues" evidence="3">
    <location>
        <begin position="333"/>
        <end position="344"/>
    </location>
</feature>
<dbReference type="InterPro" id="IPR047488">
    <property type="entry name" value="SR140_cwf21"/>
</dbReference>
<evidence type="ECO:0000259" key="5">
    <source>
        <dbReference type="PROSITE" id="PS50128"/>
    </source>
</evidence>
<dbReference type="CDD" id="cd21370">
    <property type="entry name" value="cwf21_SR140"/>
    <property type="match status" value="1"/>
</dbReference>
<dbReference type="SUPFAM" id="SSF54928">
    <property type="entry name" value="RNA-binding domain, RBD"/>
    <property type="match status" value="1"/>
</dbReference>
<dbReference type="InterPro" id="IPR008942">
    <property type="entry name" value="ENTH_VHS"/>
</dbReference>
<dbReference type="EMBL" id="DS985241">
    <property type="protein sequence ID" value="EDV28406.1"/>
    <property type="molecule type" value="Genomic_DNA"/>
</dbReference>
<dbReference type="SMART" id="SM01115">
    <property type="entry name" value="cwf21"/>
    <property type="match status" value="1"/>
</dbReference>
<dbReference type="GO" id="GO:0005634">
    <property type="term" value="C:nucleus"/>
    <property type="evidence" value="ECO:0000318"/>
    <property type="project" value="GO_Central"/>
</dbReference>
<dbReference type="InterPro" id="IPR035967">
    <property type="entry name" value="SWAP/Surp_sf"/>
</dbReference>
<feature type="region of interest" description="Disordered" evidence="3">
    <location>
        <begin position="84"/>
        <end position="132"/>
    </location>
</feature>
<evidence type="ECO:0000259" key="4">
    <source>
        <dbReference type="PROSITE" id="PS50102"/>
    </source>
</evidence>
<feature type="region of interest" description="Disordered" evidence="3">
    <location>
        <begin position="169"/>
        <end position="194"/>
    </location>
</feature>
<gene>
    <name evidence="7" type="ORF">TRIADDRAFT_51296</name>
</gene>
<dbReference type="GO" id="GO:0006396">
    <property type="term" value="P:RNA processing"/>
    <property type="evidence" value="ECO:0007669"/>
    <property type="project" value="InterPro"/>
</dbReference>
<dbReference type="CDD" id="cd12223">
    <property type="entry name" value="RRM_SR140"/>
    <property type="match status" value="1"/>
</dbReference>
<feature type="region of interest" description="Disordered" evidence="3">
    <location>
        <begin position="320"/>
        <end position="344"/>
    </location>
</feature>
<dbReference type="InterPro" id="IPR012677">
    <property type="entry name" value="Nucleotide-bd_a/b_plait_sf"/>
</dbReference>
<feature type="compositionally biased region" description="Basic and acidic residues" evidence="3">
    <location>
        <begin position="96"/>
        <end position="116"/>
    </location>
</feature>
<evidence type="ECO:0000313" key="8">
    <source>
        <dbReference type="Proteomes" id="UP000009022"/>
    </source>
</evidence>
<protein>
    <recommendedName>
        <fullName evidence="9">U2 snRNP-associated SURP motif-containing protein</fullName>
    </recommendedName>
</protein>
<dbReference type="PROSITE" id="PS50128">
    <property type="entry name" value="SURP"/>
    <property type="match status" value="1"/>
</dbReference>
<dbReference type="Gene3D" id="1.25.40.90">
    <property type="match status" value="1"/>
</dbReference>
<proteinExistence type="predicted"/>
<evidence type="ECO:0000259" key="6">
    <source>
        <dbReference type="PROSITE" id="PS51391"/>
    </source>
</evidence>
<dbReference type="Pfam" id="PF08312">
    <property type="entry name" value="cwf21"/>
    <property type="match status" value="1"/>
</dbReference>
<evidence type="ECO:0000313" key="7">
    <source>
        <dbReference type="EMBL" id="EDV28406.1"/>
    </source>
</evidence>
<dbReference type="OMA" id="RRPHICA"/>
<keyword evidence="1 2" id="KW-0694">RNA-binding</keyword>
<dbReference type="SMART" id="SM00648">
    <property type="entry name" value="SWAP"/>
    <property type="match status" value="1"/>
</dbReference>
<feature type="domain" description="CID" evidence="6">
    <location>
        <begin position="461"/>
        <end position="606"/>
    </location>
</feature>
<dbReference type="InterPro" id="IPR051485">
    <property type="entry name" value="SR-CTD_assoc_factor"/>
</dbReference>
<evidence type="ECO:0008006" key="9">
    <source>
        <dbReference type="Google" id="ProtNLM"/>
    </source>
</evidence>
<evidence type="ECO:0000256" key="3">
    <source>
        <dbReference type="SAM" id="MobiDB-lite"/>
    </source>
</evidence>
<name>B3RIF0_TRIAD</name>
<feature type="region of interest" description="Disordered" evidence="3">
    <location>
        <begin position="683"/>
        <end position="726"/>
    </location>
</feature>
<dbReference type="AlphaFoldDB" id="B3RIF0"/>
<dbReference type="Proteomes" id="UP000009022">
    <property type="component" value="Unassembled WGS sequence"/>
</dbReference>
<feature type="domain" description="SURP motif" evidence="5">
    <location>
        <begin position="366"/>
        <end position="409"/>
    </location>
</feature>
<dbReference type="RefSeq" id="XP_002107608.1">
    <property type="nucleotide sequence ID" value="XM_002107572.1"/>
</dbReference>
<feature type="domain" description="RRM" evidence="4">
    <location>
        <begin position="201"/>
        <end position="282"/>
    </location>
</feature>
<dbReference type="PROSITE" id="PS51391">
    <property type="entry name" value="CID"/>
    <property type="match status" value="1"/>
</dbReference>
<dbReference type="Gene3D" id="3.30.70.330">
    <property type="match status" value="1"/>
</dbReference>
<dbReference type="SMART" id="SM00360">
    <property type="entry name" value="RRM"/>
    <property type="match status" value="1"/>
</dbReference>
<dbReference type="Pfam" id="PF04818">
    <property type="entry name" value="CID"/>
    <property type="match status" value="1"/>
</dbReference>
<dbReference type="GO" id="GO:0003723">
    <property type="term" value="F:RNA binding"/>
    <property type="evidence" value="ECO:0000318"/>
    <property type="project" value="GO_Central"/>
</dbReference>
<dbReference type="OrthoDB" id="377209at2759"/>
<dbReference type="SUPFAM" id="SSF48464">
    <property type="entry name" value="ENTH/VHS domain"/>
    <property type="match status" value="1"/>
</dbReference>
<evidence type="ECO:0000256" key="2">
    <source>
        <dbReference type="PROSITE-ProRule" id="PRU00176"/>
    </source>
</evidence>